<dbReference type="PIRSF" id="PIRSF000089">
    <property type="entry name" value="Electra_flavoP_a"/>
    <property type="match status" value="1"/>
</dbReference>
<evidence type="ECO:0000256" key="4">
    <source>
        <dbReference type="ARBA" id="ARBA00022827"/>
    </source>
</evidence>
<accession>A0A075I182</accession>
<organism evidence="7">
    <name type="scientific">uncultured marine thaumarchaeote KM3_90_G11</name>
    <dbReference type="NCBI Taxonomy" id="1456344"/>
    <lineage>
        <taxon>Archaea</taxon>
        <taxon>Nitrososphaerota</taxon>
        <taxon>environmental samples</taxon>
    </lineage>
</organism>
<reference evidence="7" key="1">
    <citation type="journal article" date="2014" name="Genome Biol. Evol.">
        <title>Pangenome evidence for extensive interdomain horizontal transfer affecting lineage core and shell genes in uncultured planktonic thaumarchaeota and euryarchaeota.</title>
        <authorList>
            <person name="Deschamps P."/>
            <person name="Zivanovic Y."/>
            <person name="Moreira D."/>
            <person name="Rodriguez-Valera F."/>
            <person name="Lopez-Garcia P."/>
        </authorList>
    </citation>
    <scope>NUCLEOTIDE SEQUENCE</scope>
</reference>
<evidence type="ECO:0000256" key="2">
    <source>
        <dbReference type="ARBA" id="ARBA00022448"/>
    </source>
</evidence>
<dbReference type="PROSITE" id="PS00696">
    <property type="entry name" value="ETF_ALPHA"/>
    <property type="match status" value="1"/>
</dbReference>
<dbReference type="SMART" id="SM00893">
    <property type="entry name" value="ETF"/>
    <property type="match status" value="1"/>
</dbReference>
<dbReference type="InterPro" id="IPR001308">
    <property type="entry name" value="ETF_a/FixB"/>
</dbReference>
<evidence type="ECO:0000256" key="5">
    <source>
        <dbReference type="ARBA" id="ARBA00022982"/>
    </source>
</evidence>
<dbReference type="CDD" id="cd01715">
    <property type="entry name" value="ETF_alpha"/>
    <property type="match status" value="1"/>
</dbReference>
<keyword evidence="3" id="KW-0285">Flavoprotein</keyword>
<dbReference type="InterPro" id="IPR033947">
    <property type="entry name" value="ETF_alpha_N"/>
</dbReference>
<dbReference type="GO" id="GO:0009055">
    <property type="term" value="F:electron transfer activity"/>
    <property type="evidence" value="ECO:0007669"/>
    <property type="project" value="InterPro"/>
</dbReference>
<dbReference type="GO" id="GO:0033539">
    <property type="term" value="P:fatty acid beta-oxidation using acyl-CoA dehydrogenase"/>
    <property type="evidence" value="ECO:0007669"/>
    <property type="project" value="TreeGrafter"/>
</dbReference>
<dbReference type="FunFam" id="3.40.50.1220:FF:000001">
    <property type="entry name" value="Electron transfer flavoprotein, alpha subunit"/>
    <property type="match status" value="1"/>
</dbReference>
<dbReference type="InterPro" id="IPR014730">
    <property type="entry name" value="ETF_a/b_N"/>
</dbReference>
<evidence type="ECO:0000259" key="6">
    <source>
        <dbReference type="SMART" id="SM00893"/>
    </source>
</evidence>
<dbReference type="InterPro" id="IPR029035">
    <property type="entry name" value="DHS-like_NAD/FAD-binding_dom"/>
</dbReference>
<dbReference type="EMBL" id="KF901168">
    <property type="protein sequence ID" value="AIF20582.1"/>
    <property type="molecule type" value="Genomic_DNA"/>
</dbReference>
<dbReference type="Pfam" id="PF01012">
    <property type="entry name" value="ETF"/>
    <property type="match status" value="1"/>
</dbReference>
<dbReference type="AlphaFoldDB" id="A0A075I182"/>
<comment type="similarity">
    <text evidence="1">Belongs to the ETF alpha-subunit/FixB family.</text>
</comment>
<sequence>MLFMGCILSIIEAKNKEIRNSSLEVLSESQKIAKTKNLENKVVILGEYDQNNSNQINEFGIDVVLLGATDKIKDYSPDLYKNTILGLINQLEPEIILFSGSAIGKDISPRISANLNYNLVTECIEIKVEDDGYKIKRPIFAGKIIQTLKFNKEPIVMSLKSNYFMVKKVGQKEYSTEQVNIEEIENTTAPMLKEIIQPQKETLDVSEASIIVAGGRGMKEPNNFKLIEELAEVLDAAVGASRAVVDAGWRPHSEQVGQTGKIVSPNLYIAAGISGAIQHQVGMINSKCIVAINKDKNAPIFKFADYGIVGDLFEIIPELITKLKE</sequence>
<keyword evidence="4" id="KW-0274">FAD</keyword>
<dbReference type="Gene3D" id="3.40.50.620">
    <property type="entry name" value="HUPs"/>
    <property type="match status" value="1"/>
</dbReference>
<dbReference type="InterPro" id="IPR018206">
    <property type="entry name" value="ETF_asu_C_CS"/>
</dbReference>
<name>A0A075I182_9ARCH</name>
<dbReference type="InterPro" id="IPR014729">
    <property type="entry name" value="Rossmann-like_a/b/a_fold"/>
</dbReference>
<dbReference type="SUPFAM" id="SSF52467">
    <property type="entry name" value="DHS-like NAD/FAD-binding domain"/>
    <property type="match status" value="1"/>
</dbReference>
<evidence type="ECO:0000256" key="3">
    <source>
        <dbReference type="ARBA" id="ARBA00022630"/>
    </source>
</evidence>
<proteinExistence type="inferred from homology"/>
<dbReference type="SUPFAM" id="SSF52402">
    <property type="entry name" value="Adenine nucleotide alpha hydrolases-like"/>
    <property type="match status" value="1"/>
</dbReference>
<evidence type="ECO:0000256" key="1">
    <source>
        <dbReference type="ARBA" id="ARBA00005817"/>
    </source>
</evidence>
<keyword evidence="2" id="KW-0813">Transport</keyword>
<protein>
    <submittedName>
        <fullName evidence="7">Electron transfer flavoprotein FAD-binding domain protein (FixB, etfA)</fullName>
    </submittedName>
</protein>
<dbReference type="PANTHER" id="PTHR43153">
    <property type="entry name" value="ELECTRON TRANSFER FLAVOPROTEIN ALPHA"/>
    <property type="match status" value="1"/>
</dbReference>
<keyword evidence="5" id="KW-0249">Electron transport</keyword>
<dbReference type="Pfam" id="PF00766">
    <property type="entry name" value="ETF_alpha"/>
    <property type="match status" value="1"/>
</dbReference>
<dbReference type="Gene3D" id="3.40.50.1220">
    <property type="entry name" value="TPP-binding domain"/>
    <property type="match status" value="1"/>
</dbReference>
<gene>
    <name evidence="7" type="primary">etfA</name>
    <name evidence="7" type="synonym">fixB</name>
</gene>
<dbReference type="InterPro" id="IPR014731">
    <property type="entry name" value="ETF_asu_C"/>
</dbReference>
<dbReference type="GO" id="GO:0050660">
    <property type="term" value="F:flavin adenine dinucleotide binding"/>
    <property type="evidence" value="ECO:0007669"/>
    <property type="project" value="InterPro"/>
</dbReference>
<dbReference type="PANTHER" id="PTHR43153:SF1">
    <property type="entry name" value="ELECTRON TRANSFER FLAVOPROTEIN SUBUNIT ALPHA, MITOCHONDRIAL"/>
    <property type="match status" value="1"/>
</dbReference>
<evidence type="ECO:0000313" key="7">
    <source>
        <dbReference type="EMBL" id="AIF20582.1"/>
    </source>
</evidence>
<feature type="domain" description="Electron transfer flavoprotein alpha/beta-subunit N-terminal" evidence="6">
    <location>
        <begin position="7"/>
        <end position="196"/>
    </location>
</feature>